<evidence type="ECO:0000256" key="5">
    <source>
        <dbReference type="ARBA" id="ARBA00022989"/>
    </source>
</evidence>
<dbReference type="AlphaFoldDB" id="A0A4R2K1R0"/>
<dbReference type="Proteomes" id="UP000295680">
    <property type="component" value="Unassembled WGS sequence"/>
</dbReference>
<protein>
    <submittedName>
        <fullName evidence="9">Alpha-1,2-mannosyltransferase</fullName>
    </submittedName>
</protein>
<reference evidence="9 10" key="1">
    <citation type="submission" date="2019-03" db="EMBL/GenBank/DDBJ databases">
        <title>Genomic Encyclopedia of Type Strains, Phase IV (KMG-IV): sequencing the most valuable type-strain genomes for metagenomic binning, comparative biology and taxonomic classification.</title>
        <authorList>
            <person name="Goeker M."/>
        </authorList>
    </citation>
    <scope>NUCLEOTIDE SEQUENCE [LARGE SCALE GENOMIC DNA]</scope>
    <source>
        <strain evidence="9 10">DSM 45934</strain>
    </source>
</reference>
<dbReference type="EMBL" id="SLWS01000001">
    <property type="protein sequence ID" value="TCO65632.1"/>
    <property type="molecule type" value="Genomic_DNA"/>
</dbReference>
<keyword evidence="9" id="KW-0328">Glycosyltransferase</keyword>
<name>A0A4R2K1R0_9PSEU</name>
<evidence type="ECO:0000256" key="2">
    <source>
        <dbReference type="ARBA" id="ARBA00022475"/>
    </source>
</evidence>
<feature type="transmembrane region" description="Helical" evidence="8">
    <location>
        <begin position="143"/>
        <end position="162"/>
    </location>
</feature>
<dbReference type="GO" id="GO:0016758">
    <property type="term" value="F:hexosyltransferase activity"/>
    <property type="evidence" value="ECO:0007669"/>
    <property type="project" value="InterPro"/>
</dbReference>
<evidence type="ECO:0000256" key="6">
    <source>
        <dbReference type="ARBA" id="ARBA00023136"/>
    </source>
</evidence>
<keyword evidence="4 8" id="KW-0812">Transmembrane</keyword>
<feature type="transmembrane region" description="Helical" evidence="8">
    <location>
        <begin position="371"/>
        <end position="390"/>
    </location>
</feature>
<feature type="transmembrane region" description="Helical" evidence="8">
    <location>
        <begin position="116"/>
        <end position="136"/>
    </location>
</feature>
<feature type="transmembrane region" description="Helical" evidence="8">
    <location>
        <begin position="292"/>
        <end position="311"/>
    </location>
</feature>
<keyword evidence="3 9" id="KW-0808">Transferase</keyword>
<comment type="caution">
    <text evidence="9">The sequence shown here is derived from an EMBL/GenBank/DDBJ whole genome shotgun (WGS) entry which is preliminary data.</text>
</comment>
<feature type="transmembrane region" description="Helical" evidence="8">
    <location>
        <begin position="168"/>
        <end position="189"/>
    </location>
</feature>
<feature type="transmembrane region" description="Helical" evidence="8">
    <location>
        <begin position="201"/>
        <end position="223"/>
    </location>
</feature>
<dbReference type="InterPro" id="IPR018584">
    <property type="entry name" value="GT87"/>
</dbReference>
<feature type="transmembrane region" description="Helical" evidence="8">
    <location>
        <begin position="343"/>
        <end position="359"/>
    </location>
</feature>
<feature type="transmembrane region" description="Helical" evidence="8">
    <location>
        <begin position="318"/>
        <end position="337"/>
    </location>
</feature>
<comment type="subcellular location">
    <subcellularLocation>
        <location evidence="1">Cell membrane</location>
        <topology evidence="1">Multi-pass membrane protein</topology>
    </subcellularLocation>
</comment>
<feature type="transmembrane region" description="Helical" evidence="8">
    <location>
        <begin position="33"/>
        <end position="54"/>
    </location>
</feature>
<evidence type="ECO:0000256" key="4">
    <source>
        <dbReference type="ARBA" id="ARBA00022692"/>
    </source>
</evidence>
<dbReference type="RefSeq" id="WP_243726669.1">
    <property type="nucleotide sequence ID" value="NZ_SLWS01000001.1"/>
</dbReference>
<keyword evidence="5 8" id="KW-1133">Transmembrane helix</keyword>
<feature type="transmembrane region" description="Helical" evidence="8">
    <location>
        <begin position="410"/>
        <end position="427"/>
    </location>
</feature>
<dbReference type="Pfam" id="PF09594">
    <property type="entry name" value="GT87"/>
    <property type="match status" value="1"/>
</dbReference>
<evidence type="ECO:0000313" key="10">
    <source>
        <dbReference type="Proteomes" id="UP000295680"/>
    </source>
</evidence>
<evidence type="ECO:0000256" key="7">
    <source>
        <dbReference type="ARBA" id="ARBA00024033"/>
    </source>
</evidence>
<organism evidence="9 10">
    <name type="scientific">Actinocrispum wychmicini</name>
    <dbReference type="NCBI Taxonomy" id="1213861"/>
    <lineage>
        <taxon>Bacteria</taxon>
        <taxon>Bacillati</taxon>
        <taxon>Actinomycetota</taxon>
        <taxon>Actinomycetes</taxon>
        <taxon>Pseudonocardiales</taxon>
        <taxon>Pseudonocardiaceae</taxon>
        <taxon>Actinocrispum</taxon>
    </lineage>
</organism>
<evidence type="ECO:0000313" key="9">
    <source>
        <dbReference type="EMBL" id="TCO65632.1"/>
    </source>
</evidence>
<accession>A0A4R2K1R0</accession>
<keyword evidence="2" id="KW-1003">Cell membrane</keyword>
<evidence type="ECO:0000256" key="8">
    <source>
        <dbReference type="SAM" id="Phobius"/>
    </source>
</evidence>
<dbReference type="GO" id="GO:0005886">
    <property type="term" value="C:plasma membrane"/>
    <property type="evidence" value="ECO:0007669"/>
    <property type="project" value="UniProtKB-SubCell"/>
</dbReference>
<sequence>MSEVAERSGEAPVRRAEGRVTQAVVWLVGSWRAMWVILAVPLAFILTAIIVYVVHGRMGVDSAVYRAGGVALLTGEPLYDSMTLGAEPWWAQLPFTYAPSAALFFVPLAFLPTVLAWGVLTAVSVLAMSVVIRIILDKVPNRPSWLVPTKATMWFSILLLTIEPVWRTLFLGQINLLLLLMVVLDVLVITGAGGRLGKWGGVLIGIAAAVKLIPLIFVAHLLLTGRRAAAVRAFATFAGLQGLMFLITARDTWHFWTITAFGDPMRIGPVYWNGNQSLTGLLSRITLADPSSAKIAILVGAVLAIPAALLVRRFHRHNMAVAALMVSAFFGLMVSPISWTHHYVWVVPLLVMLVARMPDPLPQGIKRIARAGIAPLLVFLVFVSCVLLIMRGGWGKELLWHWWEFIPGSAYMIVPVGAGIAIGIRVLRRRRKARAQSAAEPRIPAGHST</sequence>
<evidence type="ECO:0000256" key="3">
    <source>
        <dbReference type="ARBA" id="ARBA00022679"/>
    </source>
</evidence>
<evidence type="ECO:0000256" key="1">
    <source>
        <dbReference type="ARBA" id="ARBA00004651"/>
    </source>
</evidence>
<keyword evidence="10" id="KW-1185">Reference proteome</keyword>
<proteinExistence type="inferred from homology"/>
<gene>
    <name evidence="9" type="ORF">EV192_1011424</name>
</gene>
<feature type="transmembrane region" description="Helical" evidence="8">
    <location>
        <begin position="89"/>
        <end position="110"/>
    </location>
</feature>
<feature type="transmembrane region" description="Helical" evidence="8">
    <location>
        <begin position="229"/>
        <end position="246"/>
    </location>
</feature>
<keyword evidence="6 8" id="KW-0472">Membrane</keyword>
<comment type="similarity">
    <text evidence="7">Belongs to the glycosyltransferase 87 family.</text>
</comment>